<keyword evidence="9" id="KW-0902">Two-component regulatory system</keyword>
<dbReference type="InterPro" id="IPR011620">
    <property type="entry name" value="Sig_transdc_His_kinase_LytS_TM"/>
</dbReference>
<dbReference type="Gene3D" id="3.30.565.10">
    <property type="entry name" value="Histidine kinase-like ATPase, C-terminal domain"/>
    <property type="match status" value="1"/>
</dbReference>
<protein>
    <recommendedName>
        <fullName evidence="12">Histidine kinase/HSP90-like ATPase domain-containing protein</fullName>
    </recommendedName>
</protein>
<evidence type="ECO:0000256" key="11">
    <source>
        <dbReference type="SAM" id="Phobius"/>
    </source>
</evidence>
<dbReference type="GO" id="GO:0005524">
    <property type="term" value="F:ATP binding"/>
    <property type="evidence" value="ECO:0007669"/>
    <property type="project" value="UniProtKB-KW"/>
</dbReference>
<dbReference type="InterPro" id="IPR010559">
    <property type="entry name" value="Sig_transdc_His_kin_internal"/>
</dbReference>
<evidence type="ECO:0000256" key="5">
    <source>
        <dbReference type="ARBA" id="ARBA00022741"/>
    </source>
</evidence>
<keyword evidence="5" id="KW-0547">Nucleotide-binding</keyword>
<dbReference type="Proteomes" id="UP000243024">
    <property type="component" value="Unassembled WGS sequence"/>
</dbReference>
<keyword evidence="7" id="KW-0067">ATP-binding</keyword>
<evidence type="ECO:0000256" key="2">
    <source>
        <dbReference type="ARBA" id="ARBA00022475"/>
    </source>
</evidence>
<evidence type="ECO:0000259" key="12">
    <source>
        <dbReference type="SMART" id="SM00387"/>
    </source>
</evidence>
<dbReference type="GO" id="GO:0071555">
    <property type="term" value="P:cell wall organization"/>
    <property type="evidence" value="ECO:0007669"/>
    <property type="project" value="InterPro"/>
</dbReference>
<evidence type="ECO:0000256" key="9">
    <source>
        <dbReference type="ARBA" id="ARBA00023012"/>
    </source>
</evidence>
<evidence type="ECO:0000313" key="13">
    <source>
        <dbReference type="EMBL" id="OAR05585.1"/>
    </source>
</evidence>
<evidence type="ECO:0000256" key="10">
    <source>
        <dbReference type="ARBA" id="ARBA00023136"/>
    </source>
</evidence>
<dbReference type="GO" id="GO:0005886">
    <property type="term" value="C:plasma membrane"/>
    <property type="evidence" value="ECO:0007669"/>
    <property type="project" value="UniProtKB-SubCell"/>
</dbReference>
<feature type="transmembrane region" description="Helical" evidence="11">
    <location>
        <begin position="77"/>
        <end position="97"/>
    </location>
</feature>
<feature type="transmembrane region" description="Helical" evidence="11">
    <location>
        <begin position="228"/>
        <end position="248"/>
    </location>
</feature>
<feature type="transmembrane region" description="Helical" evidence="11">
    <location>
        <begin position="189"/>
        <end position="207"/>
    </location>
</feature>
<name>A0A179ITD3_HYDSH</name>
<dbReference type="SMART" id="SM00387">
    <property type="entry name" value="HATPase_c"/>
    <property type="match status" value="1"/>
</dbReference>
<evidence type="ECO:0000256" key="4">
    <source>
        <dbReference type="ARBA" id="ARBA00022692"/>
    </source>
</evidence>
<gene>
    <name evidence="13" type="ORF">SA87_12005</name>
</gene>
<evidence type="ECO:0000256" key="6">
    <source>
        <dbReference type="ARBA" id="ARBA00022777"/>
    </source>
</evidence>
<dbReference type="Pfam" id="PF02518">
    <property type="entry name" value="HATPase_c"/>
    <property type="match status" value="1"/>
</dbReference>
<dbReference type="EMBL" id="JXBB01000001">
    <property type="protein sequence ID" value="OAR05585.1"/>
    <property type="molecule type" value="Genomic_DNA"/>
</dbReference>
<dbReference type="InterPro" id="IPR050640">
    <property type="entry name" value="Bact_2-comp_sensor_kinase"/>
</dbReference>
<dbReference type="AlphaFoldDB" id="A0A179ITD3"/>
<keyword evidence="8 11" id="KW-1133">Transmembrane helix</keyword>
<feature type="transmembrane region" description="Helical" evidence="11">
    <location>
        <begin position="151"/>
        <end position="177"/>
    </location>
</feature>
<evidence type="ECO:0000256" key="1">
    <source>
        <dbReference type="ARBA" id="ARBA00004651"/>
    </source>
</evidence>
<dbReference type="GO" id="GO:0000155">
    <property type="term" value="F:phosphorelay sensor kinase activity"/>
    <property type="evidence" value="ECO:0007669"/>
    <property type="project" value="InterPro"/>
</dbReference>
<sequence length="640" mass="66714">MAGVFPGGPRALAVGEKRRRGVGSQRGVGREAVRLMPLFWALLERAALLLLVVLMALELRPLRPLAAPVTGRRLRALQGLLFGAFGALGTAFGLVTVDGRWSPVPLFLHSPLPPEAYVIDLAPIPVAIGGLLGGPAVGGVAGLVAAGAARLLVGIGAAPLQAADVAAGLVAGGLSVFFGGPRLMVPARAFFVGMLLPIVQVGAVLVARGDAPSAVRWADEAGPPLVGVMGAALAAFSAIILGAQQALWQASARKMRQALSVLEKALRHVAGAEPAAWAEDVARLLQGELGLEGAAVADERRVLASAGRPPAGLQAGSALRHPAAAEALFSRRAVVDGANVFVPVEAGEKAIGLLVLTFGRPEAIGPVEEAIAHGIGSLLSKQLSALEAERYRTLAREAELRALQAQIHPHFLFNTLTMIHALIRRDPERARRAVVDLAHVLRYVLTADDREWATLDAELAFVRAYAEIVHARFSGRIRIEVRVEAGVDPTAIVLPPVVIQPLVENAVRHGLRAKDGGGTVSVRAMPERGGVLVAVEDDGAGFPPKFLAAWKTAGELDPAAAAEAPFAGSADAGGGKKERPLGAAGTGIGLKNVDARLRRRLGPASGLRIENRSEGGAAVRFWLPAERPDFRPPETPAARR</sequence>
<dbReference type="STRING" id="1484.SA87_12005"/>
<keyword evidence="14" id="KW-1185">Reference proteome</keyword>
<keyword evidence="2" id="KW-1003">Cell membrane</keyword>
<comment type="caution">
    <text evidence="13">The sequence shown here is derived from an EMBL/GenBank/DDBJ whole genome shotgun (WGS) entry which is preliminary data.</text>
</comment>
<dbReference type="InterPro" id="IPR003594">
    <property type="entry name" value="HATPase_dom"/>
</dbReference>
<keyword evidence="6" id="KW-0418">Kinase</keyword>
<dbReference type="InterPro" id="IPR036890">
    <property type="entry name" value="HATPase_C_sf"/>
</dbReference>
<evidence type="ECO:0000256" key="8">
    <source>
        <dbReference type="ARBA" id="ARBA00022989"/>
    </source>
</evidence>
<evidence type="ECO:0000256" key="7">
    <source>
        <dbReference type="ARBA" id="ARBA00022840"/>
    </source>
</evidence>
<keyword evidence="3" id="KW-0808">Transferase</keyword>
<proteinExistence type="predicted"/>
<feature type="transmembrane region" description="Helical" evidence="11">
    <location>
        <begin position="38"/>
        <end position="57"/>
    </location>
</feature>
<evidence type="ECO:0000256" key="3">
    <source>
        <dbReference type="ARBA" id="ARBA00022679"/>
    </source>
</evidence>
<keyword evidence="10 11" id="KW-0472">Membrane</keyword>
<dbReference type="PANTHER" id="PTHR34220">
    <property type="entry name" value="SENSOR HISTIDINE KINASE YPDA"/>
    <property type="match status" value="1"/>
</dbReference>
<organism evidence="13 14">
    <name type="scientific">Hydrogenibacillus schlegelii</name>
    <name type="common">Bacillus schlegelii</name>
    <dbReference type="NCBI Taxonomy" id="1484"/>
    <lineage>
        <taxon>Bacteria</taxon>
        <taxon>Bacillati</taxon>
        <taxon>Bacillota</taxon>
        <taxon>Bacilli</taxon>
        <taxon>Bacillales</taxon>
        <taxon>Bacillales Family X. Incertae Sedis</taxon>
        <taxon>Hydrogenibacillus</taxon>
    </lineage>
</organism>
<dbReference type="Pfam" id="PF06580">
    <property type="entry name" value="His_kinase"/>
    <property type="match status" value="1"/>
</dbReference>
<reference evidence="13 14" key="1">
    <citation type="submission" date="2015-09" db="EMBL/GenBank/DDBJ databases">
        <title>Draft genome sequence of Hydrogenibacillus schlegelii DSM 2000.</title>
        <authorList>
            <person name="Hemp J."/>
        </authorList>
    </citation>
    <scope>NUCLEOTIDE SEQUENCE [LARGE SCALE GENOMIC DNA]</scope>
    <source>
        <strain evidence="13 14">MA 48</strain>
    </source>
</reference>
<dbReference type="Pfam" id="PF07694">
    <property type="entry name" value="5TM-5TMR_LYT"/>
    <property type="match status" value="1"/>
</dbReference>
<comment type="subcellular location">
    <subcellularLocation>
        <location evidence="1">Cell membrane</location>
        <topology evidence="1">Multi-pass membrane protein</topology>
    </subcellularLocation>
</comment>
<dbReference type="PANTHER" id="PTHR34220:SF7">
    <property type="entry name" value="SENSOR HISTIDINE KINASE YPDA"/>
    <property type="match status" value="1"/>
</dbReference>
<evidence type="ECO:0000313" key="14">
    <source>
        <dbReference type="Proteomes" id="UP000243024"/>
    </source>
</evidence>
<feature type="domain" description="Histidine kinase/HSP90-like ATPase" evidence="12">
    <location>
        <begin position="490"/>
        <end position="627"/>
    </location>
</feature>
<dbReference type="SUPFAM" id="SSF55874">
    <property type="entry name" value="ATPase domain of HSP90 chaperone/DNA topoisomerase II/histidine kinase"/>
    <property type="match status" value="1"/>
</dbReference>
<accession>A0A179ITD3</accession>
<keyword evidence="4 11" id="KW-0812">Transmembrane</keyword>
<feature type="transmembrane region" description="Helical" evidence="11">
    <location>
        <begin position="117"/>
        <end position="144"/>
    </location>
</feature>